<dbReference type="Pfam" id="PF04237">
    <property type="entry name" value="YjbR"/>
    <property type="match status" value="1"/>
</dbReference>
<dbReference type="AlphaFoldDB" id="A0A5S5CJ47"/>
<reference evidence="1 2" key="1">
    <citation type="submission" date="2019-07" db="EMBL/GenBank/DDBJ databases">
        <title>Genomic Encyclopedia of Type Strains, Phase III (KMG-III): the genomes of soil and plant-associated and newly described type strains.</title>
        <authorList>
            <person name="Whitman W."/>
        </authorList>
    </citation>
    <scope>NUCLEOTIDE SEQUENCE [LARGE SCALE GENOMIC DNA]</scope>
    <source>
        <strain evidence="1 2">BL24</strain>
    </source>
</reference>
<name>A0A5S5CJ47_9BACL</name>
<dbReference type="InterPro" id="IPR058532">
    <property type="entry name" value="YjbR/MT2646/Rv2570-like"/>
</dbReference>
<sequence length="125" mass="13849">MTAAFGRQEMLEHVRRACAGLPETEESIDGFGHTVMKVRGKTFIMMSPEEETPAGLSIKSDKEQQFLLLQQGGYVRTPYIGQHGWVSLDQTTKPNWDEVAGLIRTGYLLAAPKRLAKEVLASLDA</sequence>
<dbReference type="OrthoDB" id="277063at2"/>
<dbReference type="InterPro" id="IPR038056">
    <property type="entry name" value="YjbR-like_sf"/>
</dbReference>
<dbReference type="GO" id="GO:0003677">
    <property type="term" value="F:DNA binding"/>
    <property type="evidence" value="ECO:0007669"/>
    <property type="project" value="UniProtKB-KW"/>
</dbReference>
<keyword evidence="1" id="KW-0238">DNA-binding</keyword>
<evidence type="ECO:0000313" key="1">
    <source>
        <dbReference type="EMBL" id="TYP79043.1"/>
    </source>
</evidence>
<gene>
    <name evidence="1" type="ORF">BCM02_101158</name>
</gene>
<accession>A0A5S5CJ47</accession>
<proteinExistence type="predicted"/>
<dbReference type="RefSeq" id="WP_148927156.1">
    <property type="nucleotide sequence ID" value="NZ_VNHS01000001.1"/>
</dbReference>
<dbReference type="Proteomes" id="UP000323257">
    <property type="component" value="Unassembled WGS sequence"/>
</dbReference>
<protein>
    <submittedName>
        <fullName evidence="1">Putative DNA-binding protein (MmcQ/YjbR family)</fullName>
    </submittedName>
</protein>
<dbReference type="Gene3D" id="3.90.1150.30">
    <property type="match status" value="1"/>
</dbReference>
<evidence type="ECO:0000313" key="2">
    <source>
        <dbReference type="Proteomes" id="UP000323257"/>
    </source>
</evidence>
<dbReference type="EMBL" id="VNHS01000001">
    <property type="protein sequence ID" value="TYP79043.1"/>
    <property type="molecule type" value="Genomic_DNA"/>
</dbReference>
<keyword evidence="2" id="KW-1185">Reference proteome</keyword>
<comment type="caution">
    <text evidence="1">The sequence shown here is derived from an EMBL/GenBank/DDBJ whole genome shotgun (WGS) entry which is preliminary data.</text>
</comment>
<organism evidence="1 2">
    <name type="scientific">Paenibacillus methanolicus</name>
    <dbReference type="NCBI Taxonomy" id="582686"/>
    <lineage>
        <taxon>Bacteria</taxon>
        <taxon>Bacillati</taxon>
        <taxon>Bacillota</taxon>
        <taxon>Bacilli</taxon>
        <taxon>Bacillales</taxon>
        <taxon>Paenibacillaceae</taxon>
        <taxon>Paenibacillus</taxon>
    </lineage>
</organism>
<dbReference type="SUPFAM" id="SSF142906">
    <property type="entry name" value="YjbR-like"/>
    <property type="match status" value="1"/>
</dbReference>